<name>B4JFA9_DROGR</name>
<organism evidence="3">
    <name type="scientific">Drosophila grimshawi</name>
    <name type="common">Hawaiian fruit fly</name>
    <name type="synonym">Idiomyia grimshawi</name>
    <dbReference type="NCBI Taxonomy" id="7222"/>
    <lineage>
        <taxon>Eukaryota</taxon>
        <taxon>Metazoa</taxon>
        <taxon>Ecdysozoa</taxon>
        <taxon>Arthropoda</taxon>
        <taxon>Hexapoda</taxon>
        <taxon>Insecta</taxon>
        <taxon>Pterygota</taxon>
        <taxon>Neoptera</taxon>
        <taxon>Endopterygota</taxon>
        <taxon>Diptera</taxon>
        <taxon>Brachycera</taxon>
        <taxon>Muscomorpha</taxon>
        <taxon>Ephydroidea</taxon>
        <taxon>Drosophilidae</taxon>
        <taxon>Drosophila</taxon>
        <taxon>Hawaiian Drosophila</taxon>
    </lineage>
</organism>
<dbReference type="EMBL" id="CH916369">
    <property type="protein sequence ID" value="EDV93390.1"/>
    <property type="molecule type" value="Genomic_DNA"/>
</dbReference>
<dbReference type="SUPFAM" id="SSF47565">
    <property type="entry name" value="Insect pheromone/odorant-binding proteins"/>
    <property type="match status" value="1"/>
</dbReference>
<dbReference type="GO" id="GO:0005549">
    <property type="term" value="F:odorant binding"/>
    <property type="evidence" value="ECO:0007669"/>
    <property type="project" value="InterPro"/>
</dbReference>
<dbReference type="Proteomes" id="UP000001070">
    <property type="component" value="Unassembled WGS sequence"/>
</dbReference>
<dbReference type="GeneID" id="6563432"/>
<dbReference type="InterPro" id="IPR036728">
    <property type="entry name" value="PBP_GOBP_sf"/>
</dbReference>
<dbReference type="eggNOG" id="ENOG502SG48">
    <property type="taxonomic scope" value="Eukaryota"/>
</dbReference>
<proteinExistence type="predicted"/>
<keyword evidence="1" id="KW-0732">Signal</keyword>
<evidence type="ECO:0000313" key="3">
    <source>
        <dbReference type="Proteomes" id="UP000001070"/>
    </source>
</evidence>
<protein>
    <submittedName>
        <fullName evidence="2">GH19282</fullName>
    </submittedName>
</protein>
<evidence type="ECO:0000256" key="1">
    <source>
        <dbReference type="SAM" id="SignalP"/>
    </source>
</evidence>
<gene>
    <name evidence="2" type="primary">Dgri\GH19282</name>
    <name evidence="2" type="ORF">Dgri_GH19282</name>
    <name evidence="2" type="ORF">GH19282</name>
</gene>
<dbReference type="OrthoDB" id="8184571at2759"/>
<feature type="signal peptide" evidence="1">
    <location>
        <begin position="1"/>
        <end position="24"/>
    </location>
</feature>
<feature type="chain" id="PRO_5002812002" evidence="1">
    <location>
        <begin position="25"/>
        <end position="174"/>
    </location>
</feature>
<dbReference type="OMA" id="DLTSMCY"/>
<dbReference type="PhylomeDB" id="B4JFA9"/>
<evidence type="ECO:0000313" key="2">
    <source>
        <dbReference type="EMBL" id="EDV93390.1"/>
    </source>
</evidence>
<dbReference type="HOGENOM" id="CLU_109094_0_0_1"/>
<dbReference type="InParanoid" id="B4JFA9"/>
<dbReference type="CDD" id="cd23992">
    <property type="entry name" value="PBP_GOBP"/>
    <property type="match status" value="1"/>
</dbReference>
<dbReference type="CTD" id="40874"/>
<dbReference type="FunCoup" id="B4JFA9">
    <property type="interactions" value="40"/>
</dbReference>
<accession>B4JFA9</accession>
<sequence length="174" mass="19731">MFSKFVISVALLILLSLSIGILNAIGDRAKDNGDIFIINYDNFDGDVDDISTTTQVPREEGYIDMDEIVHVCNTSFITPLSVLQQFNTTGKLLDETDRTSMCFIRCFFEKTGILDNYKLNVDLVRKYMWPATGDSIEYCEAQGKDEVNPCIRIYVIIQCCMIRALTDARNKPMV</sequence>
<dbReference type="Gene3D" id="1.10.238.20">
    <property type="entry name" value="Pheromone/general odorant binding protein domain"/>
    <property type="match status" value="1"/>
</dbReference>
<dbReference type="KEGG" id="dgr:6563432"/>
<dbReference type="Pfam" id="PF01395">
    <property type="entry name" value="PBP_GOBP"/>
    <property type="match status" value="1"/>
</dbReference>
<dbReference type="STRING" id="7222.B4JFA9"/>
<dbReference type="SMART" id="SM00708">
    <property type="entry name" value="PhBP"/>
    <property type="match status" value="1"/>
</dbReference>
<dbReference type="InterPro" id="IPR006170">
    <property type="entry name" value="PBP/GOBP"/>
</dbReference>
<reference evidence="2 3" key="1">
    <citation type="journal article" date="2007" name="Nature">
        <title>Evolution of genes and genomes on the Drosophila phylogeny.</title>
        <authorList>
            <consortium name="Drosophila 12 Genomes Consortium"/>
            <person name="Clark A.G."/>
            <person name="Eisen M.B."/>
            <person name="Smith D.R."/>
            <person name="Bergman C.M."/>
            <person name="Oliver B."/>
            <person name="Markow T.A."/>
            <person name="Kaufman T.C."/>
            <person name="Kellis M."/>
            <person name="Gelbart W."/>
            <person name="Iyer V.N."/>
            <person name="Pollard D.A."/>
            <person name="Sackton T.B."/>
            <person name="Larracuente A.M."/>
            <person name="Singh N.D."/>
            <person name="Abad J.P."/>
            <person name="Abt D.N."/>
            <person name="Adryan B."/>
            <person name="Aguade M."/>
            <person name="Akashi H."/>
            <person name="Anderson W.W."/>
            <person name="Aquadro C.F."/>
            <person name="Ardell D.H."/>
            <person name="Arguello R."/>
            <person name="Artieri C.G."/>
            <person name="Barbash D.A."/>
            <person name="Barker D."/>
            <person name="Barsanti P."/>
            <person name="Batterham P."/>
            <person name="Batzoglou S."/>
            <person name="Begun D."/>
            <person name="Bhutkar A."/>
            <person name="Blanco E."/>
            <person name="Bosak S.A."/>
            <person name="Bradley R.K."/>
            <person name="Brand A.D."/>
            <person name="Brent M.R."/>
            <person name="Brooks A.N."/>
            <person name="Brown R.H."/>
            <person name="Butlin R.K."/>
            <person name="Caggese C."/>
            <person name="Calvi B.R."/>
            <person name="Bernardo de Carvalho A."/>
            <person name="Caspi A."/>
            <person name="Castrezana S."/>
            <person name="Celniker S.E."/>
            <person name="Chang J.L."/>
            <person name="Chapple C."/>
            <person name="Chatterji S."/>
            <person name="Chinwalla A."/>
            <person name="Civetta A."/>
            <person name="Clifton S.W."/>
            <person name="Comeron J.M."/>
            <person name="Costello J.C."/>
            <person name="Coyne J.A."/>
            <person name="Daub J."/>
            <person name="David R.G."/>
            <person name="Delcher A.L."/>
            <person name="Delehaunty K."/>
            <person name="Do C.B."/>
            <person name="Ebling H."/>
            <person name="Edwards K."/>
            <person name="Eickbush T."/>
            <person name="Evans J.D."/>
            <person name="Filipski A."/>
            <person name="Findeiss S."/>
            <person name="Freyhult E."/>
            <person name="Fulton L."/>
            <person name="Fulton R."/>
            <person name="Garcia A.C."/>
            <person name="Gardiner A."/>
            <person name="Garfield D.A."/>
            <person name="Garvin B.E."/>
            <person name="Gibson G."/>
            <person name="Gilbert D."/>
            <person name="Gnerre S."/>
            <person name="Godfrey J."/>
            <person name="Good R."/>
            <person name="Gotea V."/>
            <person name="Gravely B."/>
            <person name="Greenberg A.J."/>
            <person name="Griffiths-Jones S."/>
            <person name="Gross S."/>
            <person name="Guigo R."/>
            <person name="Gustafson E.A."/>
            <person name="Haerty W."/>
            <person name="Hahn M.W."/>
            <person name="Halligan D.L."/>
            <person name="Halpern A.L."/>
            <person name="Halter G.M."/>
            <person name="Han M.V."/>
            <person name="Heger A."/>
            <person name="Hillier L."/>
            <person name="Hinrichs A.S."/>
            <person name="Holmes I."/>
            <person name="Hoskins R.A."/>
            <person name="Hubisz M.J."/>
            <person name="Hultmark D."/>
            <person name="Huntley M.A."/>
            <person name="Jaffe D.B."/>
            <person name="Jagadeeshan S."/>
            <person name="Jeck W.R."/>
            <person name="Johnson J."/>
            <person name="Jones C.D."/>
            <person name="Jordan W.C."/>
            <person name="Karpen G.H."/>
            <person name="Kataoka E."/>
            <person name="Keightley P.D."/>
            <person name="Kheradpour P."/>
            <person name="Kirkness E.F."/>
            <person name="Koerich L.B."/>
            <person name="Kristiansen K."/>
            <person name="Kudrna D."/>
            <person name="Kulathinal R.J."/>
            <person name="Kumar S."/>
            <person name="Kwok R."/>
            <person name="Lander E."/>
            <person name="Langley C.H."/>
            <person name="Lapoint R."/>
            <person name="Lazzaro B.P."/>
            <person name="Lee S.J."/>
            <person name="Levesque L."/>
            <person name="Li R."/>
            <person name="Lin C.F."/>
            <person name="Lin M.F."/>
            <person name="Lindblad-Toh K."/>
            <person name="Llopart A."/>
            <person name="Long M."/>
            <person name="Low L."/>
            <person name="Lozovsky E."/>
            <person name="Lu J."/>
            <person name="Luo M."/>
            <person name="Machado C.A."/>
            <person name="Makalowski W."/>
            <person name="Marzo M."/>
            <person name="Matsuda M."/>
            <person name="Matzkin L."/>
            <person name="McAllister B."/>
            <person name="McBride C.S."/>
            <person name="McKernan B."/>
            <person name="McKernan K."/>
            <person name="Mendez-Lago M."/>
            <person name="Minx P."/>
            <person name="Mollenhauer M.U."/>
            <person name="Montooth K."/>
            <person name="Mount S.M."/>
            <person name="Mu X."/>
            <person name="Myers E."/>
            <person name="Negre B."/>
            <person name="Newfeld S."/>
            <person name="Nielsen R."/>
            <person name="Noor M.A."/>
            <person name="O'Grady P."/>
            <person name="Pachter L."/>
            <person name="Papaceit M."/>
            <person name="Parisi M.J."/>
            <person name="Parisi M."/>
            <person name="Parts L."/>
            <person name="Pedersen J.S."/>
            <person name="Pesole G."/>
            <person name="Phillippy A.M."/>
            <person name="Ponting C.P."/>
            <person name="Pop M."/>
            <person name="Porcelli D."/>
            <person name="Powell J.R."/>
            <person name="Prohaska S."/>
            <person name="Pruitt K."/>
            <person name="Puig M."/>
            <person name="Quesneville H."/>
            <person name="Ram K.R."/>
            <person name="Rand D."/>
            <person name="Rasmussen M.D."/>
            <person name="Reed L.K."/>
            <person name="Reenan R."/>
            <person name="Reily A."/>
            <person name="Remington K.A."/>
            <person name="Rieger T.T."/>
            <person name="Ritchie M.G."/>
            <person name="Robin C."/>
            <person name="Rogers Y.H."/>
            <person name="Rohde C."/>
            <person name="Rozas J."/>
            <person name="Rubenfield M.J."/>
            <person name="Ruiz A."/>
            <person name="Russo S."/>
            <person name="Salzberg S.L."/>
            <person name="Sanchez-Gracia A."/>
            <person name="Saranga D.J."/>
            <person name="Sato H."/>
            <person name="Schaeffer S.W."/>
            <person name="Schatz M.C."/>
            <person name="Schlenke T."/>
            <person name="Schwartz R."/>
            <person name="Segarra C."/>
            <person name="Singh R.S."/>
            <person name="Sirot L."/>
            <person name="Sirota M."/>
            <person name="Sisneros N.B."/>
            <person name="Smith C.D."/>
            <person name="Smith T.F."/>
            <person name="Spieth J."/>
            <person name="Stage D.E."/>
            <person name="Stark A."/>
            <person name="Stephan W."/>
            <person name="Strausberg R.L."/>
            <person name="Strempel S."/>
            <person name="Sturgill D."/>
            <person name="Sutton G."/>
            <person name="Sutton G.G."/>
            <person name="Tao W."/>
            <person name="Teichmann S."/>
            <person name="Tobari Y.N."/>
            <person name="Tomimura Y."/>
            <person name="Tsolas J.M."/>
            <person name="Valente V.L."/>
            <person name="Venter E."/>
            <person name="Venter J.C."/>
            <person name="Vicario S."/>
            <person name="Vieira F.G."/>
            <person name="Vilella A.J."/>
            <person name="Villasante A."/>
            <person name="Walenz B."/>
            <person name="Wang J."/>
            <person name="Wasserman M."/>
            <person name="Watts T."/>
            <person name="Wilson D."/>
            <person name="Wilson R.K."/>
            <person name="Wing R.A."/>
            <person name="Wolfner M.F."/>
            <person name="Wong A."/>
            <person name="Wong G.K."/>
            <person name="Wu C.I."/>
            <person name="Wu G."/>
            <person name="Yamamoto D."/>
            <person name="Yang H.P."/>
            <person name="Yang S.P."/>
            <person name="Yorke J.A."/>
            <person name="Yoshida K."/>
            <person name="Zdobnov E."/>
            <person name="Zhang P."/>
            <person name="Zhang Y."/>
            <person name="Zimin A.V."/>
            <person name="Baldwin J."/>
            <person name="Abdouelleil A."/>
            <person name="Abdulkadir J."/>
            <person name="Abebe A."/>
            <person name="Abera B."/>
            <person name="Abreu J."/>
            <person name="Acer S.C."/>
            <person name="Aftuck L."/>
            <person name="Alexander A."/>
            <person name="An P."/>
            <person name="Anderson E."/>
            <person name="Anderson S."/>
            <person name="Arachi H."/>
            <person name="Azer M."/>
            <person name="Bachantsang P."/>
            <person name="Barry A."/>
            <person name="Bayul T."/>
            <person name="Berlin A."/>
            <person name="Bessette D."/>
            <person name="Bloom T."/>
            <person name="Blye J."/>
            <person name="Boguslavskiy L."/>
            <person name="Bonnet C."/>
            <person name="Boukhgalter B."/>
            <person name="Bourzgui I."/>
            <person name="Brown A."/>
            <person name="Cahill P."/>
            <person name="Channer S."/>
            <person name="Cheshatsang Y."/>
            <person name="Chuda L."/>
            <person name="Citroen M."/>
            <person name="Collymore A."/>
            <person name="Cooke P."/>
            <person name="Costello M."/>
            <person name="D'Aco K."/>
            <person name="Daza R."/>
            <person name="De Haan G."/>
            <person name="DeGray S."/>
            <person name="DeMaso C."/>
            <person name="Dhargay N."/>
            <person name="Dooley K."/>
            <person name="Dooley E."/>
            <person name="Doricent M."/>
            <person name="Dorje P."/>
            <person name="Dorjee K."/>
            <person name="Dupes A."/>
            <person name="Elong R."/>
            <person name="Falk J."/>
            <person name="Farina A."/>
            <person name="Faro S."/>
            <person name="Ferguson D."/>
            <person name="Fisher S."/>
            <person name="Foley C.D."/>
            <person name="Franke A."/>
            <person name="Friedrich D."/>
            <person name="Gadbois L."/>
            <person name="Gearin G."/>
            <person name="Gearin C.R."/>
            <person name="Giannoukos G."/>
            <person name="Goode T."/>
            <person name="Graham J."/>
            <person name="Grandbois E."/>
            <person name="Grewal S."/>
            <person name="Gyaltsen K."/>
            <person name="Hafez N."/>
            <person name="Hagos B."/>
            <person name="Hall J."/>
            <person name="Henson C."/>
            <person name="Hollinger A."/>
            <person name="Honan T."/>
            <person name="Huard M.D."/>
            <person name="Hughes L."/>
            <person name="Hurhula B."/>
            <person name="Husby M.E."/>
            <person name="Kamat A."/>
            <person name="Kanga B."/>
            <person name="Kashin S."/>
            <person name="Khazanovich D."/>
            <person name="Kisner P."/>
            <person name="Lance K."/>
            <person name="Lara M."/>
            <person name="Lee W."/>
            <person name="Lennon N."/>
            <person name="Letendre F."/>
            <person name="LeVine R."/>
            <person name="Lipovsky A."/>
            <person name="Liu X."/>
            <person name="Liu J."/>
            <person name="Liu S."/>
            <person name="Lokyitsang T."/>
            <person name="Lokyitsang Y."/>
            <person name="Lubonja R."/>
            <person name="Lui A."/>
            <person name="MacDonald P."/>
            <person name="Magnisalis V."/>
            <person name="Maru K."/>
            <person name="Matthews C."/>
            <person name="McCusker W."/>
            <person name="McDonough S."/>
            <person name="Mehta T."/>
            <person name="Meldrim J."/>
            <person name="Meneus L."/>
            <person name="Mihai O."/>
            <person name="Mihalev A."/>
            <person name="Mihova T."/>
            <person name="Mittelman R."/>
            <person name="Mlenga V."/>
            <person name="Montmayeur A."/>
            <person name="Mulrain L."/>
            <person name="Navidi A."/>
            <person name="Naylor J."/>
            <person name="Negash T."/>
            <person name="Nguyen T."/>
            <person name="Nguyen N."/>
            <person name="Nicol R."/>
            <person name="Norbu C."/>
            <person name="Norbu N."/>
            <person name="Novod N."/>
            <person name="O'Neill B."/>
            <person name="Osman S."/>
            <person name="Markiewicz E."/>
            <person name="Oyono O.L."/>
            <person name="Patti C."/>
            <person name="Phunkhang P."/>
            <person name="Pierre F."/>
            <person name="Priest M."/>
            <person name="Raghuraman S."/>
            <person name="Rege F."/>
            <person name="Reyes R."/>
            <person name="Rise C."/>
            <person name="Rogov P."/>
            <person name="Ross K."/>
            <person name="Ryan E."/>
            <person name="Settipalli S."/>
            <person name="Shea T."/>
            <person name="Sherpa N."/>
            <person name="Shi L."/>
            <person name="Shih D."/>
            <person name="Sparrow T."/>
            <person name="Spaulding J."/>
            <person name="Stalker J."/>
            <person name="Stange-Thomann N."/>
            <person name="Stavropoulos S."/>
            <person name="Stone C."/>
            <person name="Strader C."/>
            <person name="Tesfaye S."/>
            <person name="Thomson T."/>
            <person name="Thoulutsang Y."/>
            <person name="Thoulutsang D."/>
            <person name="Topham K."/>
            <person name="Topping I."/>
            <person name="Tsamla T."/>
            <person name="Vassiliev H."/>
            <person name="Vo A."/>
            <person name="Wangchuk T."/>
            <person name="Wangdi T."/>
            <person name="Weiand M."/>
            <person name="Wilkinson J."/>
            <person name="Wilson A."/>
            <person name="Yadav S."/>
            <person name="Young G."/>
            <person name="Yu Q."/>
            <person name="Zembek L."/>
            <person name="Zhong D."/>
            <person name="Zimmer A."/>
            <person name="Zwirko Z."/>
            <person name="Jaffe D.B."/>
            <person name="Alvarez P."/>
            <person name="Brockman W."/>
            <person name="Butler J."/>
            <person name="Chin C."/>
            <person name="Gnerre S."/>
            <person name="Grabherr M."/>
            <person name="Kleber M."/>
            <person name="Mauceli E."/>
            <person name="MacCallum I."/>
        </authorList>
    </citation>
    <scope>NUCLEOTIDE SEQUENCE [LARGE SCALE GENOMIC DNA]</scope>
    <source>
        <strain evidence="3">Tucson 15287-2541.00</strain>
    </source>
</reference>
<dbReference type="AlphaFoldDB" id="B4JFA9"/>
<keyword evidence="3" id="KW-1185">Reference proteome</keyword>